<dbReference type="GO" id="GO:1990756">
    <property type="term" value="F:ubiquitin-like ligase-substrate adaptor activity"/>
    <property type="evidence" value="ECO:0007669"/>
    <property type="project" value="TreeGrafter"/>
</dbReference>
<dbReference type="PANTHER" id="PTHR46432:SF1">
    <property type="entry name" value="F-BOX ONLY PROTEIN 42"/>
    <property type="match status" value="1"/>
</dbReference>
<dbReference type="PANTHER" id="PTHR46432">
    <property type="entry name" value="F-BOX ONLY PROTEIN 42"/>
    <property type="match status" value="1"/>
</dbReference>
<evidence type="ECO:0000256" key="1">
    <source>
        <dbReference type="SAM" id="MobiDB-lite"/>
    </source>
</evidence>
<dbReference type="GO" id="GO:0019005">
    <property type="term" value="C:SCF ubiquitin ligase complex"/>
    <property type="evidence" value="ECO:0007669"/>
    <property type="project" value="TreeGrafter"/>
</dbReference>
<evidence type="ECO:0000313" key="2">
    <source>
        <dbReference type="EMBL" id="CRK91915.1"/>
    </source>
</evidence>
<organism evidence="2 3">
    <name type="scientific">Clunio marinus</name>
    <dbReference type="NCBI Taxonomy" id="568069"/>
    <lineage>
        <taxon>Eukaryota</taxon>
        <taxon>Metazoa</taxon>
        <taxon>Ecdysozoa</taxon>
        <taxon>Arthropoda</taxon>
        <taxon>Hexapoda</taxon>
        <taxon>Insecta</taxon>
        <taxon>Pterygota</taxon>
        <taxon>Neoptera</taxon>
        <taxon>Endopterygota</taxon>
        <taxon>Diptera</taxon>
        <taxon>Nematocera</taxon>
        <taxon>Chironomoidea</taxon>
        <taxon>Chironomidae</taxon>
        <taxon>Clunio</taxon>
    </lineage>
</organism>
<protein>
    <submittedName>
        <fullName evidence="2">CLUMA_CG005534, isoform A</fullName>
    </submittedName>
</protein>
<feature type="region of interest" description="Disordered" evidence="1">
    <location>
        <begin position="347"/>
        <end position="380"/>
    </location>
</feature>
<evidence type="ECO:0000313" key="3">
    <source>
        <dbReference type="Proteomes" id="UP000183832"/>
    </source>
</evidence>
<dbReference type="Proteomes" id="UP000183832">
    <property type="component" value="Unassembled WGS sequence"/>
</dbReference>
<proteinExistence type="predicted"/>
<accession>A0A1J1HV87</accession>
<dbReference type="SUPFAM" id="SSF81383">
    <property type="entry name" value="F-box domain"/>
    <property type="match status" value="1"/>
</dbReference>
<dbReference type="EMBL" id="CVRI01000021">
    <property type="protein sequence ID" value="CRK91915.1"/>
    <property type="molecule type" value="Genomic_DNA"/>
</dbReference>
<dbReference type="Pfam" id="PF24681">
    <property type="entry name" value="Kelch_KLHDC2_KLHL20_DRC7"/>
    <property type="match status" value="1"/>
</dbReference>
<dbReference type="InterPro" id="IPR036047">
    <property type="entry name" value="F-box-like_dom_sf"/>
</dbReference>
<dbReference type="OrthoDB" id="9973021at2759"/>
<feature type="compositionally biased region" description="Polar residues" evidence="1">
    <location>
        <begin position="367"/>
        <end position="377"/>
    </location>
</feature>
<keyword evidence="3" id="KW-1185">Reference proteome</keyword>
<dbReference type="Gene3D" id="2.130.10.80">
    <property type="entry name" value="Galactose oxidase/kelch, beta-propeller"/>
    <property type="match status" value="1"/>
</dbReference>
<dbReference type="InterPro" id="IPR015915">
    <property type="entry name" value="Kelch-typ_b-propeller"/>
</dbReference>
<dbReference type="InterPro" id="IPR037293">
    <property type="entry name" value="Gal_Oxidase_central_sf"/>
</dbReference>
<dbReference type="AlphaFoldDB" id="A0A1J1HV87"/>
<gene>
    <name evidence="2" type="ORF">CLUMA_CG005534</name>
</gene>
<feature type="compositionally biased region" description="Basic and acidic residues" evidence="1">
    <location>
        <begin position="347"/>
        <end position="360"/>
    </location>
</feature>
<reference evidence="2 3" key="1">
    <citation type="submission" date="2015-04" db="EMBL/GenBank/DDBJ databases">
        <authorList>
            <person name="Syromyatnikov M.Y."/>
            <person name="Popov V.N."/>
        </authorList>
    </citation>
    <scope>NUCLEOTIDE SEQUENCE [LARGE SCALE GENOMIC DNA]</scope>
</reference>
<dbReference type="SUPFAM" id="SSF117281">
    <property type="entry name" value="Kelch motif"/>
    <property type="match status" value="1"/>
</dbReference>
<name>A0A1J1HV87_9DIPT</name>
<dbReference type="Gene3D" id="2.120.10.80">
    <property type="entry name" value="Kelch-type beta propeller"/>
    <property type="match status" value="1"/>
</dbReference>
<dbReference type="STRING" id="568069.A0A1J1HV87"/>
<dbReference type="InterPro" id="IPR052821">
    <property type="entry name" value="F-box_only_SRC"/>
</dbReference>
<sequence>MENDKYDLSLRDRLPAETWCHIISYLPRITRQSLAQLCGFMGLVADTSQLEDRRLYQALKHGNLRWHKVTHTRNIQPRLRHGTINFNDQLVIFGGASNNLPNSGTYNDVWKFDFIKKFHRMTTLGIGPSPRANFGFVRAGDRILMVGGRSSNSDPFTANQSPFEIHILNPHSGAWQKVITTGTDPQHSNGIRCVMLSSTELVAVAGLIPTFHNWMQEILPDGNFEHLRTSMQVSILKFSDSTKLRGTWHRIADWYHNRRGMPTPRTEFHLTTLGNDYILMLGGRSTNHTLQDAWVMKIVRYPNYGVKWTPIIIENPLAPPLPLHLYPSSMVGDLMVFAGVRTIMKKPGIDKPKEEPKKQQQQEQQPANSPATSSQQNTERRTPIYINLERPLNTIGAMAAFSVSTQPVVPPQKVLKIQMASEPSPEPPKRPQDYPMRIFCLDLSPIMNVPDEAFRTNPTIHWLTMRNEGLFANAPELRAHGTFTPFDNGIILIGGVRRSQTDDDVLFTQATNEVYILDYVNET</sequence>